<keyword evidence="4" id="KW-0106">Calcium</keyword>
<dbReference type="OrthoDB" id="9785394at2"/>
<feature type="domain" description="SbsA Ig-like" evidence="7">
    <location>
        <begin position="1414"/>
        <end position="1515"/>
    </location>
</feature>
<dbReference type="InterPro" id="IPR028974">
    <property type="entry name" value="TSP_type-3_rpt"/>
</dbReference>
<feature type="domain" description="SbsA Ig-like" evidence="7">
    <location>
        <begin position="1947"/>
        <end position="2047"/>
    </location>
</feature>
<dbReference type="SUPFAM" id="SSF75011">
    <property type="entry name" value="3-carboxy-cis,cis-mucoante lactonizing enzyme"/>
    <property type="match status" value="1"/>
</dbReference>
<dbReference type="InterPro" id="IPR008964">
    <property type="entry name" value="Invasin/intimin_cell_adhesion"/>
</dbReference>
<dbReference type="HOGENOM" id="CLU_228603_0_0_6"/>
<dbReference type="InterPro" id="IPR018247">
    <property type="entry name" value="EF_Hand_1_Ca_BS"/>
</dbReference>
<dbReference type="Gene3D" id="2.60.40.1080">
    <property type="match status" value="2"/>
</dbReference>
<feature type="domain" description="SbsA Ig-like" evidence="7">
    <location>
        <begin position="1850"/>
        <end position="1940"/>
    </location>
</feature>
<sequence>MRKGQLNLLLLTGLCFSAFFLKTNATELDKNCVINILNRTIQVSEDGGWALPNVPSNMGQIRARATCKLEDGRTVSGQSDYFNVVRNGITKVGDIKFEKLDPIPVSLRFSTTDTLLLDNPKQTFPLTVTGFFADGSVDDLTAGDKGTNYSSTNETIASVSTDGVVTARANGVALISARKDGVLASRRVEVRIGGDMDSDGIPDDAERALGLNPNDPIDALEDHDNDGLSALEEYQAGTNIFEADTDGDGLTDLEELTGGTNGFVTNPLLADSDGDGISDGLEIAGGSDPNDSESGNLTDYLDFITVSPENLLLTYNAIDGEASGKLSVTGYMLDGTSVDLTQQSSGTRYTTDDITIANFGLSDGEIFAGQSGETTITVTNRDESFVVNVTVTQFDPVVQSTVSIPGYANNVDIQGNLAYIAAGDSGLQVISVVDTLNPEIIGSVDTQGISIDVKAVGSYAYLADGSEGVQIVDISEPENAKIVSKLDTAGTAQDLSVKGDFVFVADGSAGIEIFNVANPNKPFAIGSTEHLTDVKGIAVENNFMVAVGGTTLSLFDIEDPSAPLHLSSVNIGTVKDVEISNEYVYVAAYSTGYRIYKITDAGMLELKGGDRTFVPRDVAVTNGFTFFAEQLFPNVVAYVNTKNPDEPFFQDTINLSPLGDYAGTGIALNATHAFITEERYVVGSDYKATGDTKLFIAQYRELNDANGIPPTVSLVEPATDGVTVEGARLTLTADAQDDIAVGKVDFYVNNLLVAQDTTYPYSVPFTVPQNVGNIAVKAVATDLGSNSTTTVTVTLEVQNDEDGDGLGDEEEANTWMTDANNPDTDGDGLIDGEEVARGINPNNQDSDGDGRKDGDEVAAGTDPANPDIIAPTTVATEPTTDETEVAENSAIIVTFSEALSRKSVNANSIRVYGDGGVPVPGNVKLIGGDTQVLFTPNALMADYTVHEVVIGIVKDTAGNPLAQEQRFTFETGNTVDTVRPTVSNINPVHNAKDVPVNIALTVVMSERIDPESVTSDSFYIEDNSTRERIEGLIDVKDDSTTITFTPNAAFLVGRQHRIYLRSGIKDLFGNSMSNRNYYFTTAFDADGVAPLISSISVNEGETSVPVNARLNVRFDEAINSYSTKNIQLFKSDEIVAVDLTNSSDLRTATLKPKLNLEPETGYTLVVDGISDLSGNLLESAQSTSFTTGTQTDTQTGSLMSYSPKSGATDVALNATITADFSERIDPTSLTSESFRLYNNTEKRNEAATLSLSADGKRVTLTPDVLLEEGHHYYVYISWGSYLKDIAGNNVGSYHQYTFTAGVSEDAQAPSVIANNLSQGLTDVPVNAPVRLFLDETLAAHCVNEETVSLQNSTGTVSGSVALSSDRRTITFTPDEYLVAGEDYELLVAGVCDVAGNEVAEYRMDFTADSSGSVDTAYPRISSVTPTNNTSDVSVNTAIVVTFNEAVDALNINDAVRVQVNGQSGYVAGDYQVEGSVVTFTPSEPLPGSTQIRTSIYYVKDRVGNSACCWNYYFTTEDELDTTAPTVSSISPADGAMDIGVGTPIVLSFNESLNAATVNSNHFKLYSEGSIITPSVYRSADSKTITLRGTWPAGKSLSVIVTDDVQDLSGNAMADYVSLFSTAVVDNDNGRPSVSRLYPNSGANNVPSVGSIVMYTSEPMDESSLHDAFHVAENGVLVEGQITLSASGQAIEFTPDEAFVEGALVHVYLDSTARDDSGNAMNHYQGQFRMATTTATAGVRPTPNAYLPSNGLTNVSLNPSMRIVYNQDMDETTITDEFIVMRNNDGSAFPATISLADDLRTVEITPQSLLSADSYYYVSLSSNILDTDGDRQYWSRSYGFTTGEVAVEDLQAPRVTAMSPATGMENVALNPRYHVRFDEAINPYSFERIADMSISYSASNTEVLYHRYSPLSESTEHTETITQVEDLSGNKVVSHSETFTTGTGPDLTSPNYSTYLPYSNSTVAVNSSVIWVMNEVVDPLTVNSSTVYVRDVNNGSVHVAGSASIGQDGKTITWVPDNVLTAGRRFNARLGGVADISGNTNSSDSFYFYTSLEEDTAAPVVTGTSVHEGLTDVAVNARVRVKFSETISHLSLGGITLTHNGEQIAVNRALDSSHALVTLTPVTLLPAGETLSLNVSGVKDLADNVQVEDININFTTELGIDTQTGSLMSYSPKSGATDVALNATITADFSERIDPTSLTSESFRLYNNTEKRNEAATLSLSADGKRVTLTPDVLLEEGHHYYVYISWGSYLKDIAGNNVGSYHQYTFTAGVSEDAQAPSVIANNLSQGLTDVPVNAPVRLFLDETLAAHCVNEETVSLQNSTGTVSGSVALSSDRRTITFTPDEYLVAGEDYELLVAGVCDVAGNEVAEYRLAFTTENTGVVDNSYPTLTAMTPAHSSTGNAVNAPIEMTFSEPLDIRNITSNHSGGEIRIYSGSNYYDGFFSFNGDVVTFWPTNPLPQNTQITIYLRYIKDRVGNSYCCRSYSFTTQTL</sequence>
<name>F5ZAW8_ALTNA</name>
<keyword evidence="9" id="KW-1185">Reference proteome</keyword>
<evidence type="ECO:0000313" key="8">
    <source>
        <dbReference type="EMBL" id="AEF02328.1"/>
    </source>
</evidence>
<dbReference type="InterPro" id="IPR013783">
    <property type="entry name" value="Ig-like_fold"/>
</dbReference>
<feature type="domain" description="SbsA Ig-like" evidence="7">
    <location>
        <begin position="1087"/>
        <end position="1187"/>
    </location>
</feature>
<feature type="domain" description="SbsA Ig-like" evidence="7">
    <location>
        <begin position="867"/>
        <end position="971"/>
    </location>
</feature>
<dbReference type="KEGG" id="alt:ambt_03890"/>
<feature type="domain" description="SbsA Ig-like" evidence="7">
    <location>
        <begin position="2054"/>
        <end position="2155"/>
    </location>
</feature>
<dbReference type="GO" id="GO:0005509">
    <property type="term" value="F:calcium ion binding"/>
    <property type="evidence" value="ECO:0007669"/>
    <property type="project" value="InterPro"/>
</dbReference>
<dbReference type="InterPro" id="IPR032812">
    <property type="entry name" value="SbsA_Ig"/>
</dbReference>
<evidence type="ECO:0000256" key="3">
    <source>
        <dbReference type="ARBA" id="ARBA00022729"/>
    </source>
</evidence>
<feature type="domain" description="SbsA Ig-like" evidence="7">
    <location>
        <begin position="2273"/>
        <end position="2375"/>
    </location>
</feature>
<feature type="domain" description="SbsA Ig-like" evidence="7">
    <location>
        <begin position="1305"/>
        <end position="1406"/>
    </location>
</feature>
<evidence type="ECO:0000256" key="6">
    <source>
        <dbReference type="SAM" id="SignalP"/>
    </source>
</evidence>
<evidence type="ECO:0000259" key="7">
    <source>
        <dbReference type="Pfam" id="PF13205"/>
    </source>
</evidence>
<feature type="domain" description="SbsA Ig-like" evidence="7">
    <location>
        <begin position="1740"/>
        <end position="1841"/>
    </location>
</feature>
<feature type="signal peptide" evidence="6">
    <location>
        <begin position="1"/>
        <end position="25"/>
    </location>
</feature>
<dbReference type="Gene3D" id="2.60.40.1220">
    <property type="match status" value="11"/>
</dbReference>
<keyword evidence="3 6" id="KW-0732">Signal</keyword>
<dbReference type="Pfam" id="PF13205">
    <property type="entry name" value="Big_5"/>
    <property type="match status" value="15"/>
</dbReference>
<dbReference type="PROSITE" id="PS00018">
    <property type="entry name" value="EF_HAND_1"/>
    <property type="match status" value="1"/>
</dbReference>
<dbReference type="Gene3D" id="2.60.40.10">
    <property type="entry name" value="Immunoglobulins"/>
    <property type="match status" value="1"/>
</dbReference>
<accession>F5ZAW8</accession>
<dbReference type="SUPFAM" id="SSF49373">
    <property type="entry name" value="Invasin/intimin cell-adhesion fragments"/>
    <property type="match status" value="1"/>
</dbReference>
<dbReference type="eggNOG" id="COG5276">
    <property type="taxonomic scope" value="Bacteria"/>
</dbReference>
<dbReference type="Pfam" id="PF08309">
    <property type="entry name" value="LVIVD"/>
    <property type="match status" value="3"/>
</dbReference>
<evidence type="ECO:0000256" key="2">
    <source>
        <dbReference type="ARBA" id="ARBA00022525"/>
    </source>
</evidence>
<evidence type="ECO:0000256" key="1">
    <source>
        <dbReference type="ARBA" id="ARBA00004613"/>
    </source>
</evidence>
<dbReference type="RefSeq" id="WP_013783270.1">
    <property type="nucleotide sequence ID" value="NC_015554.1"/>
</dbReference>
<feature type="domain" description="SbsA Ig-like" evidence="7">
    <location>
        <begin position="1195"/>
        <end position="1299"/>
    </location>
</feature>
<dbReference type="PANTHER" id="PTHR37467">
    <property type="entry name" value="EXPORTED CALCIUM-BINDING GLYCOPROTEIN-RELATED"/>
    <property type="match status" value="1"/>
</dbReference>
<dbReference type="PANTHER" id="PTHR37467:SF1">
    <property type="entry name" value="EXPORTED CALCIUM-BINDING GLYCOPROTEIN"/>
    <property type="match status" value="1"/>
</dbReference>
<dbReference type="Pfam" id="PF18884">
    <property type="entry name" value="TSP3_bac"/>
    <property type="match status" value="4"/>
</dbReference>
<dbReference type="InterPro" id="IPR013211">
    <property type="entry name" value="LVIVD"/>
</dbReference>
<dbReference type="SUPFAM" id="SSF103647">
    <property type="entry name" value="TSP type-3 repeat"/>
    <property type="match status" value="1"/>
</dbReference>
<dbReference type="InterPro" id="IPR059100">
    <property type="entry name" value="TSP3_bac"/>
</dbReference>
<evidence type="ECO:0000256" key="5">
    <source>
        <dbReference type="SAM" id="MobiDB-lite"/>
    </source>
</evidence>
<evidence type="ECO:0000256" key="4">
    <source>
        <dbReference type="ARBA" id="ARBA00022837"/>
    </source>
</evidence>
<evidence type="ECO:0000313" key="9">
    <source>
        <dbReference type="Proteomes" id="UP000000683"/>
    </source>
</evidence>
<proteinExistence type="predicted"/>
<protein>
    <recommendedName>
        <fullName evidence="7">SbsA Ig-like domain-containing protein</fullName>
    </recommendedName>
</protein>
<feature type="domain" description="SbsA Ig-like" evidence="7">
    <location>
        <begin position="976"/>
        <end position="1081"/>
    </location>
</feature>
<dbReference type="InterPro" id="IPR053180">
    <property type="entry name" value="Ca-binding_acidic-repeat"/>
</dbReference>
<feature type="domain" description="SbsA Ig-like" evidence="7">
    <location>
        <begin position="1627"/>
        <end position="1724"/>
    </location>
</feature>
<reference evidence="8 9" key="1">
    <citation type="journal article" date="2011" name="J. Bacteriol.">
        <title>Complete genome sequence of the polycyclic aromatic hydrocarbon-degrading bacterium Alteromonas sp. strain SN2.</title>
        <authorList>
            <person name="Jin H.M."/>
            <person name="Jeong H."/>
            <person name="Moon E.J."/>
            <person name="Math R.K."/>
            <person name="Lee K."/>
            <person name="Kim H.J."/>
            <person name="Jeon C.O."/>
            <person name="Oh T.K."/>
            <person name="Kim J.F."/>
        </authorList>
    </citation>
    <scope>NUCLEOTIDE SEQUENCE [LARGE SCALE GENOMIC DNA]</scope>
    <source>
        <strain evidence="9">JCM 17741 / KACC 18427 / KCTC 11700BP / SN2</strain>
    </source>
</reference>
<feature type="region of interest" description="Disordered" evidence="5">
    <location>
        <begin position="832"/>
        <end position="871"/>
    </location>
</feature>
<keyword evidence="2" id="KW-0964">Secreted</keyword>
<dbReference type="EMBL" id="CP002339">
    <property type="protein sequence ID" value="AEF02328.1"/>
    <property type="molecule type" value="Genomic_DNA"/>
</dbReference>
<feature type="domain" description="SbsA Ig-like" evidence="7">
    <location>
        <begin position="2163"/>
        <end position="2267"/>
    </location>
</feature>
<feature type="domain" description="SbsA Ig-like" evidence="7">
    <location>
        <begin position="2382"/>
        <end position="2486"/>
    </location>
</feature>
<gene>
    <name evidence="8" type="ordered locus">ambt_03890</name>
</gene>
<dbReference type="Pfam" id="PF17957">
    <property type="entry name" value="Big_7"/>
    <property type="match status" value="1"/>
</dbReference>
<feature type="domain" description="SbsA Ig-like" evidence="7">
    <location>
        <begin position="1520"/>
        <end position="1621"/>
    </location>
</feature>
<organism evidence="8 9">
    <name type="scientific">Alteromonas naphthalenivorans</name>
    <dbReference type="NCBI Taxonomy" id="715451"/>
    <lineage>
        <taxon>Bacteria</taxon>
        <taxon>Pseudomonadati</taxon>
        <taxon>Pseudomonadota</taxon>
        <taxon>Gammaproteobacteria</taxon>
        <taxon>Alteromonadales</taxon>
        <taxon>Alteromonadaceae</taxon>
        <taxon>Alteromonas/Salinimonas group</taxon>
        <taxon>Alteromonas</taxon>
    </lineage>
</organism>
<feature type="chain" id="PRO_5003336788" description="SbsA Ig-like domain-containing protein" evidence="6">
    <location>
        <begin position="26"/>
        <end position="2489"/>
    </location>
</feature>
<dbReference type="InterPro" id="IPR014755">
    <property type="entry name" value="Cu-Rt/internalin_Ig-like"/>
</dbReference>
<dbReference type="Proteomes" id="UP000000683">
    <property type="component" value="Chromosome"/>
</dbReference>
<dbReference type="Gene3D" id="2.60.40.3710">
    <property type="match status" value="1"/>
</dbReference>
<comment type="subcellular location">
    <subcellularLocation>
        <location evidence="1">Secreted</location>
    </subcellularLocation>
</comment>